<dbReference type="CDD" id="cd03801">
    <property type="entry name" value="GT4_PimA-like"/>
    <property type="match status" value="1"/>
</dbReference>
<evidence type="ECO:0000256" key="1">
    <source>
        <dbReference type="ARBA" id="ARBA00022679"/>
    </source>
</evidence>
<comment type="caution">
    <text evidence="3">The sequence shown here is derived from an EMBL/GenBank/DDBJ whole genome shotgun (WGS) entry which is preliminary data.</text>
</comment>
<organism evidence="3 4">
    <name type="scientific">Bacteroides fragilis</name>
    <dbReference type="NCBI Taxonomy" id="817"/>
    <lineage>
        <taxon>Bacteria</taxon>
        <taxon>Pseudomonadati</taxon>
        <taxon>Bacteroidota</taxon>
        <taxon>Bacteroidia</taxon>
        <taxon>Bacteroidales</taxon>
        <taxon>Bacteroidaceae</taxon>
        <taxon>Bacteroides</taxon>
    </lineage>
</organism>
<sequence length="341" mass="39888">MKKKKILFYSSVRSLELLNTQKFYQIDIALLRNLGYDVCLSNRIVDSLKFWEYDILFSYFYRYSFFASFFAKCLGKRTYFTGGIDNLDENYVSTRNYKIQVLFFKLCYWVSSSCIIVSQSDLKNIAKVFHFRRRLSYSEHVVDTAQFMSDVPKEKLFTTVVWMGEEGNVRRKGVDKALRIFAELKKITSFSDYRFIIMGKKGEGTALVQSLINEYDLEKFVELVGEVSEEEKIAFLKRSKYYFQLSLYEGFGLAALEALCANNILIHSGRGGLANPIYTDQLLFDIDNDFDKEFSILTKKLASFTSLIPNDEVLSYYDIQRRKEDFKAIITDNNRNYKLNN</sequence>
<dbReference type="Gene3D" id="3.40.50.2000">
    <property type="entry name" value="Glycogen Phosphorylase B"/>
    <property type="match status" value="2"/>
</dbReference>
<dbReference type="Pfam" id="PF00534">
    <property type="entry name" value="Glycos_transf_1"/>
    <property type="match status" value="1"/>
</dbReference>
<dbReference type="PANTHER" id="PTHR46401">
    <property type="entry name" value="GLYCOSYLTRANSFERASE WBBK-RELATED"/>
    <property type="match status" value="1"/>
</dbReference>
<protein>
    <submittedName>
        <fullName evidence="3">Glycosyltransferase family 4 protein</fullName>
    </submittedName>
</protein>
<proteinExistence type="predicted"/>
<dbReference type="PANTHER" id="PTHR46401:SF2">
    <property type="entry name" value="GLYCOSYLTRANSFERASE WBBK-RELATED"/>
    <property type="match status" value="1"/>
</dbReference>
<dbReference type="InterPro" id="IPR001296">
    <property type="entry name" value="Glyco_trans_1"/>
</dbReference>
<evidence type="ECO:0000259" key="2">
    <source>
        <dbReference type="Pfam" id="PF00534"/>
    </source>
</evidence>
<name>A0A6L3GMX9_BACFG</name>
<keyword evidence="1 3" id="KW-0808">Transferase</keyword>
<evidence type="ECO:0000313" key="3">
    <source>
        <dbReference type="EMBL" id="KAA4747197.1"/>
    </source>
</evidence>
<dbReference type="Proteomes" id="UP000479773">
    <property type="component" value="Unassembled WGS sequence"/>
</dbReference>
<feature type="domain" description="Glycosyl transferase family 1" evidence="2">
    <location>
        <begin position="170"/>
        <end position="274"/>
    </location>
</feature>
<dbReference type="GO" id="GO:0016757">
    <property type="term" value="F:glycosyltransferase activity"/>
    <property type="evidence" value="ECO:0007669"/>
    <property type="project" value="InterPro"/>
</dbReference>
<evidence type="ECO:0000313" key="4">
    <source>
        <dbReference type="Proteomes" id="UP000479773"/>
    </source>
</evidence>
<dbReference type="GO" id="GO:0009103">
    <property type="term" value="P:lipopolysaccharide biosynthetic process"/>
    <property type="evidence" value="ECO:0007669"/>
    <property type="project" value="TreeGrafter"/>
</dbReference>
<dbReference type="SUPFAM" id="SSF53756">
    <property type="entry name" value="UDP-Glycosyltransferase/glycogen phosphorylase"/>
    <property type="match status" value="1"/>
</dbReference>
<dbReference type="EMBL" id="VWEQ01000044">
    <property type="protein sequence ID" value="KAA4747197.1"/>
    <property type="molecule type" value="Genomic_DNA"/>
</dbReference>
<dbReference type="AlphaFoldDB" id="A0A6L3GMX9"/>
<accession>A0A6L3GMX9</accession>
<reference evidence="3 4" key="1">
    <citation type="journal article" date="2019" name="Nat. Med.">
        <title>A library of human gut bacterial isolates paired with longitudinal multiomics data enables mechanistic microbiome research.</title>
        <authorList>
            <person name="Poyet M."/>
            <person name="Groussin M."/>
            <person name="Gibbons S.M."/>
            <person name="Avila-Pacheco J."/>
            <person name="Jiang X."/>
            <person name="Kearney S.M."/>
            <person name="Perrotta A.R."/>
            <person name="Berdy B."/>
            <person name="Zhao S."/>
            <person name="Lieberman T.D."/>
            <person name="Swanson P.K."/>
            <person name="Smith M."/>
            <person name="Roesemann S."/>
            <person name="Alexander J.E."/>
            <person name="Rich S.A."/>
            <person name="Livny J."/>
            <person name="Vlamakis H."/>
            <person name="Clish C."/>
            <person name="Bullock K."/>
            <person name="Deik A."/>
            <person name="Scott J."/>
            <person name="Pierce K.A."/>
            <person name="Xavier R.J."/>
            <person name="Alm E.J."/>
        </authorList>
    </citation>
    <scope>NUCLEOTIDE SEQUENCE [LARGE SCALE GENOMIC DNA]</scope>
    <source>
        <strain evidence="3 4">BIOML-A106</strain>
    </source>
</reference>
<gene>
    <name evidence="3" type="ORF">F3B44_23350</name>
</gene>